<feature type="region of interest" description="Disordered" evidence="3">
    <location>
        <begin position="914"/>
        <end position="944"/>
    </location>
</feature>
<gene>
    <name evidence="4" type="ORF">CAUJ_LOCUS1960</name>
</gene>
<protein>
    <submittedName>
        <fullName evidence="4">Uncharacterized protein</fullName>
    </submittedName>
</protein>
<proteinExistence type="inferred from homology"/>
<feature type="coiled-coil region" evidence="2">
    <location>
        <begin position="129"/>
        <end position="187"/>
    </location>
</feature>
<feature type="region of interest" description="Disordered" evidence="3">
    <location>
        <begin position="1332"/>
        <end position="1425"/>
    </location>
</feature>
<comment type="similarity">
    <text evidence="1">Belongs to the Luc7 family.</text>
</comment>
<feature type="coiled-coil region" evidence="2">
    <location>
        <begin position="1013"/>
        <end position="1047"/>
    </location>
</feature>
<dbReference type="GO" id="GO:0003729">
    <property type="term" value="F:mRNA binding"/>
    <property type="evidence" value="ECO:0007669"/>
    <property type="project" value="InterPro"/>
</dbReference>
<dbReference type="Proteomes" id="UP000835052">
    <property type="component" value="Unassembled WGS sequence"/>
</dbReference>
<keyword evidence="2" id="KW-0175">Coiled coil</keyword>
<evidence type="ECO:0000256" key="3">
    <source>
        <dbReference type="SAM" id="MobiDB-lite"/>
    </source>
</evidence>
<dbReference type="GO" id="GO:0005685">
    <property type="term" value="C:U1 snRNP"/>
    <property type="evidence" value="ECO:0007669"/>
    <property type="project" value="InterPro"/>
</dbReference>
<comment type="caution">
    <text evidence="4">The sequence shown here is derived from an EMBL/GenBank/DDBJ whole genome shotgun (WGS) entry which is preliminary data.</text>
</comment>
<feature type="region of interest" description="Disordered" evidence="3">
    <location>
        <begin position="364"/>
        <end position="395"/>
    </location>
</feature>
<dbReference type="OrthoDB" id="10266921at2759"/>
<feature type="coiled-coil region" evidence="2">
    <location>
        <begin position="222"/>
        <end position="249"/>
    </location>
</feature>
<keyword evidence="5" id="KW-1185">Reference proteome</keyword>
<sequence>MTLEMFILQLVSRRFAMSDIYDTTEFTCDEEVPEEAADAEPSAPVFQRHSLSQPVLPSARTASVNIASTMRTDIPIIKTLEENHELRLLAHTNKQEIRYLTHQYNEAKEALHQSVREILDEYIELKFRKEDVESERASISKIKQELLENQEYLDEAKYNLEKLRESEKEWIREKEELLARIQELENSVPPTPSDETNPIRCIDDLRAGNPDWTLFDENDVKINKLENDLFDEKVKVSKLEEQIRQLNAQIDEKLTPIEPNDSKTFTYGPSSTLDNDRVLRYNDQLESELAKEKEKYVTCQKALVEYMNRTSKLEMELKVAKSGFEISGLQGTTAEELMAEIERIRSELVDLRSENHELRSRCDALRGGDGNASNSFASPGALRTPGTRKPIPQSPLAKVSFSLDSEEKNLEERENKALQKYKSLKEQFKQIMRAQGMDSDNDSDLTAEKSGDEAPEPEISPEKSPMKPVSGDIEEIVQALNSSVLHASMSVHEVQQFQENFSNSSAALFEEILEKIGSESELAPYIQNMKLTFEQDVREQADLSRIIEATDRDLNGIVNNLTLLEKSFNPSFILDASQRYSMANTSAFLSQSFQDYRRRGDYAKEELANSAMDSLKKELVDLELKYNVQNVELESLQTQISTLKDKNADYSVKFEDLLFEKDEVEARARDLANELKALQKTVEDEISKRRKAEKEVDNKVGEINELTNEINQSERKFKARIEEMNAEVDRARQDLHQAEKEIKQARNENESLQDQCHELRHAWKRAEAAVVRSNENADELGTQVYEMGQDLQRLRDWESQEVALRQRKPSVTSPQRVEEMPMRSSPPEQRPQKEDLRVEEAQKTLSVVFEGLKEIQAHIAALTNQPVKTRLIYGDGDSAKKACEEVCMTISKEIDLHKKLTADLRAANEKLKAHSALSHEQENVAPAGNDRRPPLKSATSNIKEREPYSNPMRQLLFEAVRMSDEIVQGLKCANDLKTYDQVKGLVAEILMTTRGLRAYLHDKFILCKVEANESMLAETNEQLIQRIKLLEDEVKAKEREAREIRKKYGLQDLVPRIKKELGESLDHRTLGKAPLFWFPVKMTDYMAQMLNELMGSQRDSLPGEAKELSFDHPDVCTDFLVGFCTHDAFKNTKNDLGPCEYMIHDDNMRHRYAESSKKWRMGFEERFLDRIRRLHNEVRRKIEKNEARLQMTQGETKVAEETFEKKRDELREKKENLAKRVEMLVHEAQVEGGRGNVAAAQTAVDKADKFKAEIDELNDEEERLESEKKRAVVMEENVTAGNRQMQVCQVCGCFMLQNDAQQRIDDHLSGKLHIAYQTIQDHMAIMEKGFEERRASRANDAKRSSDRDRDRKRDRERDDRKKSDRSRSRDKDRSRRGGGGDDRSDRDRDRRRDGDRDRNRDSGRNRDRHNDRDRDRNRRDRDRRH</sequence>
<feature type="coiled-coil region" evidence="2">
    <location>
        <begin position="334"/>
        <end position="361"/>
    </location>
</feature>
<accession>A0A8S1GT37</accession>
<organism evidence="4 5">
    <name type="scientific">Caenorhabditis auriculariae</name>
    <dbReference type="NCBI Taxonomy" id="2777116"/>
    <lineage>
        <taxon>Eukaryota</taxon>
        <taxon>Metazoa</taxon>
        <taxon>Ecdysozoa</taxon>
        <taxon>Nematoda</taxon>
        <taxon>Chromadorea</taxon>
        <taxon>Rhabditida</taxon>
        <taxon>Rhabditina</taxon>
        <taxon>Rhabditomorpha</taxon>
        <taxon>Rhabditoidea</taxon>
        <taxon>Rhabditidae</taxon>
        <taxon>Peloderinae</taxon>
        <taxon>Caenorhabditis</taxon>
    </lineage>
</organism>
<dbReference type="Gene3D" id="1.10.287.1490">
    <property type="match status" value="1"/>
</dbReference>
<dbReference type="Pfam" id="PF03194">
    <property type="entry name" value="LUC7"/>
    <property type="match status" value="1"/>
</dbReference>
<name>A0A8S1GT37_9PELO</name>
<evidence type="ECO:0000313" key="5">
    <source>
        <dbReference type="Proteomes" id="UP000835052"/>
    </source>
</evidence>
<feature type="coiled-coil region" evidence="2">
    <location>
        <begin position="605"/>
        <end position="769"/>
    </location>
</feature>
<reference evidence="4" key="1">
    <citation type="submission" date="2020-10" db="EMBL/GenBank/DDBJ databases">
        <authorList>
            <person name="Kikuchi T."/>
        </authorList>
    </citation>
    <scope>NUCLEOTIDE SEQUENCE</scope>
    <source>
        <strain evidence="4">NKZ352</strain>
    </source>
</reference>
<dbReference type="PANTHER" id="PTHR12375">
    <property type="entry name" value="RNA-BINDING PROTEIN LUC7-RELATED"/>
    <property type="match status" value="1"/>
</dbReference>
<evidence type="ECO:0000256" key="1">
    <source>
        <dbReference type="ARBA" id="ARBA00005655"/>
    </source>
</evidence>
<feature type="coiled-coil region" evidence="2">
    <location>
        <begin position="1168"/>
        <end position="1277"/>
    </location>
</feature>
<feature type="region of interest" description="Disordered" evidence="3">
    <location>
        <begin position="802"/>
        <end position="837"/>
    </location>
</feature>
<feature type="region of interest" description="Disordered" evidence="3">
    <location>
        <begin position="434"/>
        <end position="469"/>
    </location>
</feature>
<evidence type="ECO:0000313" key="4">
    <source>
        <dbReference type="EMBL" id="CAD6186041.1"/>
    </source>
</evidence>
<dbReference type="InterPro" id="IPR004882">
    <property type="entry name" value="Luc7-rel"/>
</dbReference>
<evidence type="ECO:0000256" key="2">
    <source>
        <dbReference type="SAM" id="Coils"/>
    </source>
</evidence>
<dbReference type="EMBL" id="CAJGYM010000003">
    <property type="protein sequence ID" value="CAD6186041.1"/>
    <property type="molecule type" value="Genomic_DNA"/>
</dbReference>
<feature type="coiled-coil region" evidence="2">
    <location>
        <begin position="275"/>
        <end position="302"/>
    </location>
</feature>
<dbReference type="GO" id="GO:0006376">
    <property type="term" value="P:mRNA splice site recognition"/>
    <property type="evidence" value="ECO:0007669"/>
    <property type="project" value="InterPro"/>
</dbReference>